<dbReference type="AlphaFoldDB" id="A0A0G0N0R5"/>
<evidence type="ECO:0000313" key="3">
    <source>
        <dbReference type="Proteomes" id="UP000034022"/>
    </source>
</evidence>
<dbReference type="InterPro" id="IPR051083">
    <property type="entry name" value="GrpII_Intron_Splice-Mob/Def"/>
</dbReference>
<dbReference type="SUPFAM" id="SSF56672">
    <property type="entry name" value="DNA/RNA polymerases"/>
    <property type="match status" value="1"/>
</dbReference>
<dbReference type="PANTHER" id="PTHR34047:SF8">
    <property type="entry name" value="PROTEIN YKFC"/>
    <property type="match status" value="1"/>
</dbReference>
<dbReference type="CDD" id="cd01651">
    <property type="entry name" value="RT_G2_intron"/>
    <property type="match status" value="1"/>
</dbReference>
<dbReference type="EMBL" id="LBUU01000003">
    <property type="protein sequence ID" value="KKQ70691.1"/>
    <property type="molecule type" value="Genomic_DNA"/>
</dbReference>
<comment type="caution">
    <text evidence="2">The sequence shown here is derived from an EMBL/GenBank/DDBJ whole genome shotgun (WGS) entry which is preliminary data.</text>
</comment>
<dbReference type="InterPro" id="IPR000477">
    <property type="entry name" value="RT_dom"/>
</dbReference>
<sequence length="405" mass="48238">MAYNINLVQERERERERERESRAAKIFSYENLLECYYECRKHKRFTINALKFEEHFESELLKLRDELVGRTYRPGKSICFVVKKPKLREIFAADFRDRVVHHVLVNYLEPIWEKKFIEQSYACRKGKGTHLAIHDLRRYIAKVTQGYSQKAYYLQVDIQSFFVSLDKEILLSIVKRHTRNPAVIWLAETIIRHEPQRNFKTKGQLSLFDLIPDHKTLFKAPQGKGLPIGNLTSQFFANVYMNDVDQFIKHNLKVKYYLRYVDDLVLLSSDKTELIIWQKAINNFLSDKLNLHLHPQKTRLQEIGKGIDFLGYVVRPHYLLARKRVVQAFKQKLRWFNNELLAKDLQKEQIIKIAKKALRTVNSYFGHLKAADCYGLKEHLWKKHFGLLMKFYRPADKSLSYLKLR</sequence>
<dbReference type="PATRIC" id="fig|1618638.3.peg.369"/>
<accession>A0A0G0N0R5</accession>
<dbReference type="PROSITE" id="PS50878">
    <property type="entry name" value="RT_POL"/>
    <property type="match status" value="1"/>
</dbReference>
<protein>
    <submittedName>
        <fullName evidence="2">Retron-type reverse transcriptase</fullName>
    </submittedName>
</protein>
<keyword evidence="2" id="KW-0808">Transferase</keyword>
<evidence type="ECO:0000259" key="1">
    <source>
        <dbReference type="PROSITE" id="PS50878"/>
    </source>
</evidence>
<keyword evidence="2" id="KW-0695">RNA-directed DNA polymerase</keyword>
<proteinExistence type="predicted"/>
<evidence type="ECO:0000313" key="2">
    <source>
        <dbReference type="EMBL" id="KKQ70691.1"/>
    </source>
</evidence>
<dbReference type="Pfam" id="PF00078">
    <property type="entry name" value="RVT_1"/>
    <property type="match status" value="1"/>
</dbReference>
<gene>
    <name evidence="2" type="ORF">US91_C0003G0021</name>
</gene>
<dbReference type="GO" id="GO:0003964">
    <property type="term" value="F:RNA-directed DNA polymerase activity"/>
    <property type="evidence" value="ECO:0007669"/>
    <property type="project" value="UniProtKB-KW"/>
</dbReference>
<name>A0A0G0N0R5_9BACT</name>
<feature type="domain" description="Reverse transcriptase" evidence="1">
    <location>
        <begin position="62"/>
        <end position="314"/>
    </location>
</feature>
<dbReference type="PANTHER" id="PTHR34047">
    <property type="entry name" value="NUCLEAR INTRON MATURASE 1, MITOCHONDRIAL-RELATED"/>
    <property type="match status" value="1"/>
</dbReference>
<dbReference type="InterPro" id="IPR043502">
    <property type="entry name" value="DNA/RNA_pol_sf"/>
</dbReference>
<organism evidence="2 3">
    <name type="scientific">Candidatus Falkowbacteria bacterium GW2011_GWE1_38_31</name>
    <dbReference type="NCBI Taxonomy" id="1618638"/>
    <lineage>
        <taxon>Bacteria</taxon>
        <taxon>Candidatus Falkowiibacteriota</taxon>
    </lineage>
</organism>
<dbReference type="Proteomes" id="UP000034022">
    <property type="component" value="Unassembled WGS sequence"/>
</dbReference>
<reference evidence="2 3" key="1">
    <citation type="journal article" date="2015" name="Nature">
        <title>rRNA introns, odd ribosomes, and small enigmatic genomes across a large radiation of phyla.</title>
        <authorList>
            <person name="Brown C.T."/>
            <person name="Hug L.A."/>
            <person name="Thomas B.C."/>
            <person name="Sharon I."/>
            <person name="Castelle C.J."/>
            <person name="Singh A."/>
            <person name="Wilkins M.J."/>
            <person name="Williams K.H."/>
            <person name="Banfield J.F."/>
        </authorList>
    </citation>
    <scope>NUCLEOTIDE SEQUENCE [LARGE SCALE GENOMIC DNA]</scope>
</reference>
<keyword evidence="2" id="KW-0548">Nucleotidyltransferase</keyword>